<proteinExistence type="predicted"/>
<dbReference type="STRING" id="1798392.A3A79_02875"/>
<evidence type="ECO:0000313" key="1">
    <source>
        <dbReference type="EMBL" id="OGG24114.1"/>
    </source>
</evidence>
<comment type="caution">
    <text evidence="1">The sequence shown here is derived from an EMBL/GenBank/DDBJ whole genome shotgun (WGS) entry which is preliminary data.</text>
</comment>
<protein>
    <submittedName>
        <fullName evidence="1">Uncharacterized protein</fullName>
    </submittedName>
</protein>
<sequence>MPTKQDKIKPAIAIRLGGAFPTQRGSKARIYPEKRLLEFLRVNIKDDTAIINYCNNYRFIPRDMRKDLIDGFKREHKKINDMAQKLSSGTATEKDLAKIDRILNTHKIQTHYLGAKDIEKINDAFGGGPVPLEYVKRRYLLQFTKHKGTIVSLWEDMINQIIINQNLKTCIECGKFFWVTKAVKTHKFCSDPCRDNRNHRLAHRKKKAKENT</sequence>
<accession>A0A1F6AHB5</accession>
<organism evidence="1 2">
    <name type="scientific">Candidatus Gottesmanbacteria bacterium RIFCSPLOWO2_01_FULL_43_11b</name>
    <dbReference type="NCBI Taxonomy" id="1798392"/>
    <lineage>
        <taxon>Bacteria</taxon>
        <taxon>Candidatus Gottesmaniibacteriota</taxon>
    </lineage>
</organism>
<gene>
    <name evidence="1" type="ORF">A3A79_02875</name>
</gene>
<evidence type="ECO:0000313" key="2">
    <source>
        <dbReference type="Proteomes" id="UP000178759"/>
    </source>
</evidence>
<dbReference type="EMBL" id="MFJV01000001">
    <property type="protein sequence ID" value="OGG24114.1"/>
    <property type="molecule type" value="Genomic_DNA"/>
</dbReference>
<name>A0A1F6AHB5_9BACT</name>
<dbReference type="AlphaFoldDB" id="A0A1F6AHB5"/>
<dbReference type="Proteomes" id="UP000178759">
    <property type="component" value="Unassembled WGS sequence"/>
</dbReference>
<reference evidence="1 2" key="1">
    <citation type="journal article" date="2016" name="Nat. Commun.">
        <title>Thousands of microbial genomes shed light on interconnected biogeochemical processes in an aquifer system.</title>
        <authorList>
            <person name="Anantharaman K."/>
            <person name="Brown C.T."/>
            <person name="Hug L.A."/>
            <person name="Sharon I."/>
            <person name="Castelle C.J."/>
            <person name="Probst A.J."/>
            <person name="Thomas B.C."/>
            <person name="Singh A."/>
            <person name="Wilkins M.J."/>
            <person name="Karaoz U."/>
            <person name="Brodie E.L."/>
            <person name="Williams K.H."/>
            <person name="Hubbard S.S."/>
            <person name="Banfield J.F."/>
        </authorList>
    </citation>
    <scope>NUCLEOTIDE SEQUENCE [LARGE SCALE GENOMIC DNA]</scope>
</reference>